<gene>
    <name evidence="2" type="ORF">TAV2_LOCUS3981</name>
</gene>
<dbReference type="GO" id="GO:0004857">
    <property type="term" value="F:enzyme inhibitor activity"/>
    <property type="evidence" value="ECO:0007669"/>
    <property type="project" value="InterPro"/>
</dbReference>
<protein>
    <recommendedName>
        <fullName evidence="1">Pectinesterase inhibitor domain-containing protein</fullName>
    </recommendedName>
</protein>
<dbReference type="EMBL" id="OU466857">
    <property type="protein sequence ID" value="CAH2035569.1"/>
    <property type="molecule type" value="Genomic_DNA"/>
</dbReference>
<evidence type="ECO:0000259" key="1">
    <source>
        <dbReference type="Pfam" id="PF04043"/>
    </source>
</evidence>
<dbReference type="NCBIfam" id="TIGR01614">
    <property type="entry name" value="PME_inhib"/>
    <property type="match status" value="1"/>
</dbReference>
<feature type="domain" description="Pectinesterase inhibitor" evidence="1">
    <location>
        <begin position="67"/>
        <end position="141"/>
    </location>
</feature>
<organism evidence="2 3">
    <name type="scientific">Thlaspi arvense</name>
    <name type="common">Field penny-cress</name>
    <dbReference type="NCBI Taxonomy" id="13288"/>
    <lineage>
        <taxon>Eukaryota</taxon>
        <taxon>Viridiplantae</taxon>
        <taxon>Streptophyta</taxon>
        <taxon>Embryophyta</taxon>
        <taxon>Tracheophyta</taxon>
        <taxon>Spermatophyta</taxon>
        <taxon>Magnoliopsida</taxon>
        <taxon>eudicotyledons</taxon>
        <taxon>Gunneridae</taxon>
        <taxon>Pentapetalae</taxon>
        <taxon>rosids</taxon>
        <taxon>malvids</taxon>
        <taxon>Brassicales</taxon>
        <taxon>Brassicaceae</taxon>
        <taxon>Thlaspideae</taxon>
        <taxon>Thlaspi</taxon>
    </lineage>
</organism>
<dbReference type="Pfam" id="PF04043">
    <property type="entry name" value="PMEI"/>
    <property type="match status" value="1"/>
</dbReference>
<keyword evidence="3" id="KW-1185">Reference proteome</keyword>
<sequence length="148" mass="16158">MNKSATSIKGLVIASTKNAAFNTINVERISKTISNERKTSPSNMAAIRDCIELYKEANSSLNKVLTNSLDSNPHSKSATSIKGLVIASTKNAAFNTINVERIAKTILNERKTSPGNKAPLRDCIELYKDANSSLNKALTNNKTVHKFY</sequence>
<proteinExistence type="predicted"/>
<dbReference type="PANTHER" id="PTHR31890">
    <property type="entry name" value="PLANT INVERTASE/PECTIN METHYLESTERASE INHIBITOR SUPERFAMILY PROTEIN"/>
    <property type="match status" value="1"/>
</dbReference>
<evidence type="ECO:0000313" key="3">
    <source>
        <dbReference type="Proteomes" id="UP000836841"/>
    </source>
</evidence>
<evidence type="ECO:0000313" key="2">
    <source>
        <dbReference type="EMBL" id="CAH2035569.1"/>
    </source>
</evidence>
<dbReference type="Proteomes" id="UP000836841">
    <property type="component" value="Chromosome 1"/>
</dbReference>
<dbReference type="InterPro" id="IPR035513">
    <property type="entry name" value="Invertase/methylesterase_inhib"/>
</dbReference>
<dbReference type="SUPFAM" id="SSF101148">
    <property type="entry name" value="Plant invertase/pectin methylesterase inhibitor"/>
    <property type="match status" value="2"/>
</dbReference>
<dbReference type="AlphaFoldDB" id="A0AAU9RCP0"/>
<accession>A0AAU9RCP0</accession>
<dbReference type="InterPro" id="IPR006501">
    <property type="entry name" value="Pectinesterase_inhib_dom"/>
</dbReference>
<dbReference type="PANTHER" id="PTHR31890:SF23">
    <property type="entry name" value="PECTINESTERASE INHIBITOR DOMAIN-CONTAINING PROTEIN"/>
    <property type="match status" value="1"/>
</dbReference>
<reference evidence="2 3" key="1">
    <citation type="submission" date="2022-03" db="EMBL/GenBank/DDBJ databases">
        <authorList>
            <person name="Nunn A."/>
            <person name="Chopra R."/>
            <person name="Nunn A."/>
            <person name="Contreras Garrido A."/>
        </authorList>
    </citation>
    <scope>NUCLEOTIDE SEQUENCE [LARGE SCALE GENOMIC DNA]</scope>
</reference>
<name>A0AAU9RCP0_THLAR</name>
<dbReference type="Gene3D" id="1.20.140.40">
    <property type="entry name" value="Invertase/pectin methylesterase inhibitor family protein"/>
    <property type="match status" value="2"/>
</dbReference>